<name>A0A1Y2FE38_PROLT</name>
<dbReference type="AlphaFoldDB" id="A0A1Y2FE38"/>
<gene>
    <name evidence="2" type="ORF">BCR37DRAFT_20931</name>
</gene>
<accession>A0A1Y2FE38</accession>
<keyword evidence="3" id="KW-1185">Reference proteome</keyword>
<protein>
    <submittedName>
        <fullName evidence="2">Uncharacterized protein</fullName>
    </submittedName>
</protein>
<dbReference type="GeneID" id="63783010"/>
<dbReference type="EMBL" id="MCFI01000010">
    <property type="protein sequence ID" value="ORY81887.1"/>
    <property type="molecule type" value="Genomic_DNA"/>
</dbReference>
<dbReference type="RefSeq" id="XP_040725021.1">
    <property type="nucleotide sequence ID" value="XM_040866411.1"/>
</dbReference>
<dbReference type="Proteomes" id="UP000193685">
    <property type="component" value="Unassembled WGS sequence"/>
</dbReference>
<comment type="caution">
    <text evidence="2">The sequence shown here is derived from an EMBL/GenBank/DDBJ whole genome shotgun (WGS) entry which is preliminary data.</text>
</comment>
<evidence type="ECO:0000313" key="2">
    <source>
        <dbReference type="EMBL" id="ORY81887.1"/>
    </source>
</evidence>
<proteinExistence type="predicted"/>
<reference evidence="2 3" key="1">
    <citation type="submission" date="2016-07" db="EMBL/GenBank/DDBJ databases">
        <title>Pervasive Adenine N6-methylation of Active Genes in Fungi.</title>
        <authorList>
            <consortium name="DOE Joint Genome Institute"/>
            <person name="Mondo S.J."/>
            <person name="Dannebaum R.O."/>
            <person name="Kuo R.C."/>
            <person name="Labutti K."/>
            <person name="Haridas S."/>
            <person name="Kuo A."/>
            <person name="Salamov A."/>
            <person name="Ahrendt S.R."/>
            <person name="Lipzen A."/>
            <person name="Sullivan W."/>
            <person name="Andreopoulos W.B."/>
            <person name="Clum A."/>
            <person name="Lindquist E."/>
            <person name="Daum C."/>
            <person name="Ramamoorthy G.K."/>
            <person name="Gryganskyi A."/>
            <person name="Culley D."/>
            <person name="Magnuson J.K."/>
            <person name="James T.Y."/>
            <person name="O'Malley M.A."/>
            <person name="Stajich J.E."/>
            <person name="Spatafora J.W."/>
            <person name="Visel A."/>
            <person name="Grigoriev I.V."/>
        </authorList>
    </citation>
    <scope>NUCLEOTIDE SEQUENCE [LARGE SCALE GENOMIC DNA]</scope>
    <source>
        <strain evidence="2 3">12-1054</strain>
    </source>
</reference>
<evidence type="ECO:0000256" key="1">
    <source>
        <dbReference type="SAM" id="MobiDB-lite"/>
    </source>
</evidence>
<organism evidence="2 3">
    <name type="scientific">Protomyces lactucae-debilis</name>
    <dbReference type="NCBI Taxonomy" id="2754530"/>
    <lineage>
        <taxon>Eukaryota</taxon>
        <taxon>Fungi</taxon>
        <taxon>Dikarya</taxon>
        <taxon>Ascomycota</taxon>
        <taxon>Taphrinomycotina</taxon>
        <taxon>Taphrinomycetes</taxon>
        <taxon>Taphrinales</taxon>
        <taxon>Protomycetaceae</taxon>
        <taxon>Protomyces</taxon>
    </lineage>
</organism>
<feature type="region of interest" description="Disordered" evidence="1">
    <location>
        <begin position="23"/>
        <end position="51"/>
    </location>
</feature>
<sequence>MPCWHVRLSSILHQSLHLLQSSHEGAAPAQPVPGTLDNESRQRQTRSTSPTAGDGLCTYLVDESMAGEIIETTRRLYFGYHPWTSQKGIENMVTLNPGNGNDHLPVVLACVLARNLPNLPNGASDTMHVCTSEATFPWPDCVKSQNVLLMLFNQYQLTRGVPIPEHNRFKEFGYKDRKFYVPDVSLFNNNSARMQVDYFPLDANTTNTKATTIESDQPDTYKNLACWFGSEASHLPKVSDELFCADRGTLPAELSSYFCLLEQNMQYDSQDQNSKPEPKIRFHCDSADNLARTNPPSGTNPPPGSNPDDKELLPDGNPVADTCAPDLKGKYTLLDKTKYKSPYFNYYIYTDLQKIPANVVSNAFISIRRDLSALDDHLVGPLYCVEGHDPSALDNPDAKSPICVYDPRDWPDCFVAHCVITLDTQNNFVPRCMKKVVDTPSDCPYRAPHDMLYQPRTQFEYFEVGDGVNPFHRYHSNADGKNNDGSLQNMQCALKESPIQLVKEDNPPRRALTCWPKDTKRPLAVDDCLKTVCTFTIGTVDNLGTVFMPNCDNVLPAYTTK</sequence>
<evidence type="ECO:0000313" key="3">
    <source>
        <dbReference type="Proteomes" id="UP000193685"/>
    </source>
</evidence>
<feature type="region of interest" description="Disordered" evidence="1">
    <location>
        <begin position="287"/>
        <end position="319"/>
    </location>
</feature>